<dbReference type="Gene3D" id="3.30.1360.20">
    <property type="entry name" value="Transcriptional coactivator/pterin dehydratase"/>
    <property type="match status" value="1"/>
</dbReference>
<name>A0A5C3KP67_COPMA</name>
<dbReference type="OrthoDB" id="3263285at2759"/>
<feature type="region of interest" description="Disordered" evidence="1">
    <location>
        <begin position="73"/>
        <end position="92"/>
    </location>
</feature>
<keyword evidence="3" id="KW-1185">Reference proteome</keyword>
<gene>
    <name evidence="2" type="ORF">FA15DRAFT_696071</name>
</gene>
<dbReference type="EMBL" id="ML210255">
    <property type="protein sequence ID" value="TFK21897.1"/>
    <property type="molecule type" value="Genomic_DNA"/>
</dbReference>
<organism evidence="2 3">
    <name type="scientific">Coprinopsis marcescibilis</name>
    <name type="common">Agaric fungus</name>
    <name type="synonym">Psathyrella marcescibilis</name>
    <dbReference type="NCBI Taxonomy" id="230819"/>
    <lineage>
        <taxon>Eukaryota</taxon>
        <taxon>Fungi</taxon>
        <taxon>Dikarya</taxon>
        <taxon>Basidiomycota</taxon>
        <taxon>Agaricomycotina</taxon>
        <taxon>Agaricomycetes</taxon>
        <taxon>Agaricomycetidae</taxon>
        <taxon>Agaricales</taxon>
        <taxon>Agaricineae</taxon>
        <taxon>Psathyrellaceae</taxon>
        <taxon>Coprinopsis</taxon>
    </lineage>
</organism>
<dbReference type="GO" id="GO:0006729">
    <property type="term" value="P:tetrahydrobiopterin biosynthetic process"/>
    <property type="evidence" value="ECO:0007669"/>
    <property type="project" value="InterPro"/>
</dbReference>
<dbReference type="AlphaFoldDB" id="A0A5C3KP67"/>
<dbReference type="Proteomes" id="UP000307440">
    <property type="component" value="Unassembled WGS sequence"/>
</dbReference>
<accession>A0A5C3KP67</accession>
<dbReference type="GO" id="GO:0008124">
    <property type="term" value="F:4-alpha-hydroxytetrahydrobiopterin dehydratase activity"/>
    <property type="evidence" value="ECO:0007669"/>
    <property type="project" value="InterPro"/>
</dbReference>
<evidence type="ECO:0000256" key="1">
    <source>
        <dbReference type="SAM" id="MobiDB-lite"/>
    </source>
</evidence>
<protein>
    <submittedName>
        <fullName evidence="2">Uncharacterized protein</fullName>
    </submittedName>
</protein>
<evidence type="ECO:0000313" key="3">
    <source>
        <dbReference type="Proteomes" id="UP000307440"/>
    </source>
</evidence>
<reference evidence="2 3" key="1">
    <citation type="journal article" date="2019" name="Nat. Ecol. Evol.">
        <title>Megaphylogeny resolves global patterns of mushroom evolution.</title>
        <authorList>
            <person name="Varga T."/>
            <person name="Krizsan K."/>
            <person name="Foldi C."/>
            <person name="Dima B."/>
            <person name="Sanchez-Garcia M."/>
            <person name="Sanchez-Ramirez S."/>
            <person name="Szollosi G.J."/>
            <person name="Szarkandi J.G."/>
            <person name="Papp V."/>
            <person name="Albert L."/>
            <person name="Andreopoulos W."/>
            <person name="Angelini C."/>
            <person name="Antonin V."/>
            <person name="Barry K.W."/>
            <person name="Bougher N.L."/>
            <person name="Buchanan P."/>
            <person name="Buyck B."/>
            <person name="Bense V."/>
            <person name="Catcheside P."/>
            <person name="Chovatia M."/>
            <person name="Cooper J."/>
            <person name="Damon W."/>
            <person name="Desjardin D."/>
            <person name="Finy P."/>
            <person name="Geml J."/>
            <person name="Haridas S."/>
            <person name="Hughes K."/>
            <person name="Justo A."/>
            <person name="Karasinski D."/>
            <person name="Kautmanova I."/>
            <person name="Kiss B."/>
            <person name="Kocsube S."/>
            <person name="Kotiranta H."/>
            <person name="LaButti K.M."/>
            <person name="Lechner B.E."/>
            <person name="Liimatainen K."/>
            <person name="Lipzen A."/>
            <person name="Lukacs Z."/>
            <person name="Mihaltcheva S."/>
            <person name="Morgado L.N."/>
            <person name="Niskanen T."/>
            <person name="Noordeloos M.E."/>
            <person name="Ohm R.A."/>
            <person name="Ortiz-Santana B."/>
            <person name="Ovrebo C."/>
            <person name="Racz N."/>
            <person name="Riley R."/>
            <person name="Savchenko A."/>
            <person name="Shiryaev A."/>
            <person name="Soop K."/>
            <person name="Spirin V."/>
            <person name="Szebenyi C."/>
            <person name="Tomsovsky M."/>
            <person name="Tulloss R.E."/>
            <person name="Uehling J."/>
            <person name="Grigoriev I.V."/>
            <person name="Vagvolgyi C."/>
            <person name="Papp T."/>
            <person name="Martin F.M."/>
            <person name="Miettinen O."/>
            <person name="Hibbett D.S."/>
            <person name="Nagy L.G."/>
        </authorList>
    </citation>
    <scope>NUCLEOTIDE SEQUENCE [LARGE SCALE GENOMIC DNA]</scope>
    <source>
        <strain evidence="2 3">CBS 121175</strain>
    </source>
</reference>
<dbReference type="InterPro" id="IPR036428">
    <property type="entry name" value="PCD_sf"/>
</dbReference>
<proteinExistence type="predicted"/>
<sequence length="218" mass="24679">MNVVNLSSTPHLENLLALYRLAQDPAKTKCPELPTLPPRAKGYPTPCLTRPEIQELLIPVVEHGWTVEFKLPEDKTTQSENDEPDCGCGHSSADTPHVRELPFLVRRYRFNSPTGIQEYLSDVRNISNIGENHHYDSYTITSNELALFVQTHSAKKPRHFVGGSTTEWVPTVGITVRDIRYAILLEHLYRLQDTNAVTDPPHTPYTDQLMIDRLLGTP</sequence>
<evidence type="ECO:0000313" key="2">
    <source>
        <dbReference type="EMBL" id="TFK21897.1"/>
    </source>
</evidence>